<gene>
    <name evidence="2" type="ORF">EYG76_01100</name>
</gene>
<dbReference type="NCBIfam" id="TIGR03684">
    <property type="entry name" value="arCOG00985"/>
    <property type="match status" value="1"/>
</dbReference>
<dbReference type="CDD" id="cd21154">
    <property type="entry name" value="PUA_MJ1432-like"/>
    <property type="match status" value="1"/>
</dbReference>
<dbReference type="NCBIfam" id="NF011153">
    <property type="entry name" value="PRK14560.1-4"/>
    <property type="match status" value="1"/>
</dbReference>
<dbReference type="InterPro" id="IPR022430">
    <property type="entry name" value="CHP03684"/>
</dbReference>
<feature type="domain" description="PUA" evidence="1">
    <location>
        <begin position="77"/>
        <end position="152"/>
    </location>
</feature>
<dbReference type="InterPro" id="IPR002478">
    <property type="entry name" value="PUA"/>
</dbReference>
<proteinExistence type="predicted"/>
<reference evidence="2" key="1">
    <citation type="journal article" date="2020" name="ISME J.">
        <title>Gammaproteobacteria mediating utilization of methyl-, sulfur- and petroleum organic compounds in deep ocean hydrothermal plumes.</title>
        <authorList>
            <person name="Zhou Z."/>
            <person name="Liu Y."/>
            <person name="Pan J."/>
            <person name="Cron B.R."/>
            <person name="Toner B.M."/>
            <person name="Anantharaman K."/>
            <person name="Breier J.A."/>
            <person name="Dick G.J."/>
            <person name="Li M."/>
        </authorList>
    </citation>
    <scope>NUCLEOTIDE SEQUENCE</scope>
    <source>
        <strain evidence="2">SZUA-1385</strain>
    </source>
</reference>
<dbReference type="EMBL" id="DQSV01000020">
    <property type="protein sequence ID" value="HIP16889.1"/>
    <property type="molecule type" value="Genomic_DNA"/>
</dbReference>
<organism evidence="2 3">
    <name type="scientific">Methanothermococcus okinawensis</name>
    <dbReference type="NCBI Taxonomy" id="155863"/>
    <lineage>
        <taxon>Archaea</taxon>
        <taxon>Methanobacteriati</taxon>
        <taxon>Methanobacteriota</taxon>
        <taxon>Methanomada group</taxon>
        <taxon>Methanococci</taxon>
        <taxon>Methanococcales</taxon>
        <taxon>Methanococcaceae</taxon>
        <taxon>Methanothermococcus</taxon>
    </lineage>
</organism>
<dbReference type="Gene3D" id="3.10.450.120">
    <property type="entry name" value="Pre-PUA domain, domain 1"/>
    <property type="match status" value="1"/>
</dbReference>
<dbReference type="Pfam" id="PF01472">
    <property type="entry name" value="PUA"/>
    <property type="match status" value="1"/>
</dbReference>
<dbReference type="InterPro" id="IPR004521">
    <property type="entry name" value="Uncharacterised_CHP00451"/>
</dbReference>
<dbReference type="InterPro" id="IPR015266">
    <property type="entry name" value="DUF1947"/>
</dbReference>
<evidence type="ECO:0000259" key="1">
    <source>
        <dbReference type="SMART" id="SM00359"/>
    </source>
</evidence>
<dbReference type="SUPFAM" id="SSF88697">
    <property type="entry name" value="PUA domain-like"/>
    <property type="match status" value="1"/>
</dbReference>
<dbReference type="Gene3D" id="2.30.130.10">
    <property type="entry name" value="PUA domain"/>
    <property type="match status" value="1"/>
</dbReference>
<dbReference type="GO" id="GO:0001731">
    <property type="term" value="P:formation of translation preinitiation complex"/>
    <property type="evidence" value="ECO:0007669"/>
    <property type="project" value="TreeGrafter"/>
</dbReference>
<dbReference type="GO" id="GO:0003723">
    <property type="term" value="F:RNA binding"/>
    <property type="evidence" value="ECO:0007669"/>
    <property type="project" value="InterPro"/>
</dbReference>
<name>A0A832YSP5_9EURY</name>
<dbReference type="PANTHER" id="PTHR22798">
    <property type="entry name" value="MCT-1 PROTEIN"/>
    <property type="match status" value="1"/>
</dbReference>
<protein>
    <submittedName>
        <fullName evidence="2">DUF1947 domain-containing protein</fullName>
    </submittedName>
</protein>
<dbReference type="PROSITE" id="PS50890">
    <property type="entry name" value="PUA"/>
    <property type="match status" value="1"/>
</dbReference>
<evidence type="ECO:0000313" key="3">
    <source>
        <dbReference type="Proteomes" id="UP000605144"/>
    </source>
</evidence>
<dbReference type="Pfam" id="PF09183">
    <property type="entry name" value="DUF1947"/>
    <property type="match status" value="1"/>
</dbReference>
<comment type="caution">
    <text evidence="2">The sequence shown here is derived from an EMBL/GenBank/DDBJ whole genome shotgun (WGS) entry which is preliminary data.</text>
</comment>
<dbReference type="InterPro" id="IPR036974">
    <property type="entry name" value="PUA_sf"/>
</dbReference>
<dbReference type="PIRSF" id="PIRSF005067">
    <property type="entry name" value="Tma_RNA-bind_prd"/>
    <property type="match status" value="1"/>
</dbReference>
<dbReference type="InterPro" id="IPR015947">
    <property type="entry name" value="PUA-like_sf"/>
</dbReference>
<dbReference type="InterPro" id="IPR016437">
    <property type="entry name" value="MCT-1/Tma20"/>
</dbReference>
<dbReference type="AlphaFoldDB" id="A0A832YSP5"/>
<sequence>MEIKRRYYLKKKELKKIAEGLNKIFEKEIISKGAKGELAITKNYEMILINNEPVAFKINNKIYPTLKTIIHHNLDKGKVVVDMGAVKFLANGADVMAPGIVDAHDDIKEGDVVFVVDENHNKPLSVGIALMDGITMKNSKKGKAITTIHHIGDDIWNFNK</sequence>
<dbReference type="PANTHER" id="PTHR22798:SF0">
    <property type="entry name" value="MALIGNANT T-CELL-AMPLIFIED SEQUENCE 1"/>
    <property type="match status" value="1"/>
</dbReference>
<dbReference type="NCBIfam" id="TIGR00451">
    <property type="entry name" value="unchar_dom_2"/>
    <property type="match status" value="1"/>
</dbReference>
<accession>A0A832YSP5</accession>
<dbReference type="SMART" id="SM00359">
    <property type="entry name" value="PUA"/>
    <property type="match status" value="1"/>
</dbReference>
<dbReference type="Proteomes" id="UP000605144">
    <property type="component" value="Unassembled WGS sequence"/>
</dbReference>
<evidence type="ECO:0000313" key="2">
    <source>
        <dbReference type="EMBL" id="HIP16889.1"/>
    </source>
</evidence>